<reference evidence="1 2" key="1">
    <citation type="submission" date="2020-10" db="EMBL/GenBank/DDBJ databases">
        <title>Connecting structure to function with the recovery of over 1000 high-quality activated sludge metagenome-assembled genomes encoding full-length rRNA genes using long-read sequencing.</title>
        <authorList>
            <person name="Singleton C.M."/>
            <person name="Petriglieri F."/>
            <person name="Kristensen J.M."/>
            <person name="Kirkegaard R.H."/>
            <person name="Michaelsen T.Y."/>
            <person name="Andersen M.H."/>
            <person name="Karst S.M."/>
            <person name="Dueholm M.S."/>
            <person name="Nielsen P.H."/>
            <person name="Albertsen M."/>
        </authorList>
    </citation>
    <scope>NUCLEOTIDE SEQUENCE [LARGE SCALE GENOMIC DNA]</scope>
    <source>
        <strain evidence="1">EsbW_18-Q3-R4-48_BATAC.463</strain>
    </source>
</reference>
<dbReference type="PANTHER" id="PTHR42905:SF16">
    <property type="entry name" value="CARBOXYPHOSPHONOENOLPYRUVATE PHOSPHONOMUTASE-LIKE PROTEIN (AFU_ORTHOLOGUE AFUA_5G07230)"/>
    <property type="match status" value="1"/>
</dbReference>
<dbReference type="InterPro" id="IPR039556">
    <property type="entry name" value="ICL/PEPM"/>
</dbReference>
<evidence type="ECO:0000313" key="1">
    <source>
        <dbReference type="EMBL" id="MBK7416755.1"/>
    </source>
</evidence>
<dbReference type="Gene3D" id="6.10.250.2750">
    <property type="match status" value="1"/>
</dbReference>
<protein>
    <submittedName>
        <fullName evidence="1">Isocitrate lyase/phosphoenolpyruvate mutase family protein</fullName>
    </submittedName>
</protein>
<accession>A0A935K0F5</accession>
<evidence type="ECO:0000313" key="2">
    <source>
        <dbReference type="Proteomes" id="UP000739411"/>
    </source>
</evidence>
<name>A0A935K0F5_9RHOO</name>
<dbReference type="PANTHER" id="PTHR42905">
    <property type="entry name" value="PHOSPHOENOLPYRUVATE CARBOXYLASE"/>
    <property type="match status" value="1"/>
</dbReference>
<sequence length="276" mass="29402">MKTQIEKSEEFAKLHRKDHCFVIPNPWDAGSACLLEHLGFPALATTGAGFAFAQGKSDLSIKAQEMLPHLSQLCAMTSLPISADLQNGFGHTPADAAKTIIEAAKTGIVGCSIEDATGDAANPIYDLGLAKERIQHAATAAKSLGFKFMLTARAENYFYGIPDLADTIRRLQAYQDAGADVLFAPGIQSKADIKSILSSIDRPLNVLMGLRGEQLSLAELSELGVSRISLGGSLARTAYSAMISAVKDIISTGQFGYASNAITGKEINAIFDHRQQ</sequence>
<dbReference type="CDD" id="cd00377">
    <property type="entry name" value="ICL_PEPM"/>
    <property type="match status" value="1"/>
</dbReference>
<dbReference type="AlphaFoldDB" id="A0A935K0F5"/>
<keyword evidence="1" id="KW-0456">Lyase</keyword>
<dbReference type="Proteomes" id="UP000739411">
    <property type="component" value="Unassembled WGS sequence"/>
</dbReference>
<dbReference type="Pfam" id="PF13714">
    <property type="entry name" value="PEP_mutase"/>
    <property type="match status" value="1"/>
</dbReference>
<gene>
    <name evidence="1" type="ORF">IPJ38_18280</name>
</gene>
<dbReference type="SUPFAM" id="SSF51621">
    <property type="entry name" value="Phosphoenolpyruvate/pyruvate domain"/>
    <property type="match status" value="1"/>
</dbReference>
<dbReference type="InterPro" id="IPR040442">
    <property type="entry name" value="Pyrv_kinase-like_dom_sf"/>
</dbReference>
<dbReference type="Gene3D" id="3.20.20.60">
    <property type="entry name" value="Phosphoenolpyruvate-binding domains"/>
    <property type="match status" value="1"/>
</dbReference>
<organism evidence="1 2">
    <name type="scientific">Candidatus Dechloromonas phosphorivorans</name>
    <dbReference type="NCBI Taxonomy" id="2899244"/>
    <lineage>
        <taxon>Bacteria</taxon>
        <taxon>Pseudomonadati</taxon>
        <taxon>Pseudomonadota</taxon>
        <taxon>Betaproteobacteria</taxon>
        <taxon>Rhodocyclales</taxon>
        <taxon>Azonexaceae</taxon>
        <taxon>Dechloromonas</taxon>
    </lineage>
</organism>
<proteinExistence type="predicted"/>
<dbReference type="EMBL" id="JADJMS010000046">
    <property type="protein sequence ID" value="MBK7416755.1"/>
    <property type="molecule type" value="Genomic_DNA"/>
</dbReference>
<dbReference type="InterPro" id="IPR015813">
    <property type="entry name" value="Pyrv/PenolPyrv_kinase-like_dom"/>
</dbReference>
<dbReference type="GO" id="GO:0016829">
    <property type="term" value="F:lyase activity"/>
    <property type="evidence" value="ECO:0007669"/>
    <property type="project" value="UniProtKB-KW"/>
</dbReference>
<comment type="caution">
    <text evidence="1">The sequence shown here is derived from an EMBL/GenBank/DDBJ whole genome shotgun (WGS) entry which is preliminary data.</text>
</comment>